<accession>A0A804P2W1</accession>
<evidence type="ECO:0000256" key="1">
    <source>
        <dbReference type="SAM" id="MobiDB-lite"/>
    </source>
</evidence>
<dbReference type="InParanoid" id="A0A804P2W1"/>
<evidence type="ECO:0000313" key="3">
    <source>
        <dbReference type="Proteomes" id="UP000007305"/>
    </source>
</evidence>
<sequence length="107" mass="11168">MYNVTASDCRPRGGRAPTGTRRATRSSSSPAPHPAGVRADTTGRCPSTPPAPMAAGCASPTRRSSSTTASAKSSSSCSCSGTRSRSTATPKTRSRSASRRRARQRRR</sequence>
<feature type="compositionally biased region" description="Low complexity" evidence="1">
    <location>
        <begin position="14"/>
        <end position="36"/>
    </location>
</feature>
<feature type="region of interest" description="Disordered" evidence="1">
    <location>
        <begin position="1"/>
        <end position="107"/>
    </location>
</feature>
<reference evidence="3" key="1">
    <citation type="journal article" date="2009" name="Science">
        <title>The B73 maize genome: complexity, diversity, and dynamics.</title>
        <authorList>
            <person name="Schnable P.S."/>
            <person name="Ware D."/>
            <person name="Fulton R.S."/>
            <person name="Stein J.C."/>
            <person name="Wei F."/>
            <person name="Pasternak S."/>
            <person name="Liang C."/>
            <person name="Zhang J."/>
            <person name="Fulton L."/>
            <person name="Graves T.A."/>
            <person name="Minx P."/>
            <person name="Reily A.D."/>
            <person name="Courtney L."/>
            <person name="Kruchowski S.S."/>
            <person name="Tomlinson C."/>
            <person name="Strong C."/>
            <person name="Delehaunty K."/>
            <person name="Fronick C."/>
            <person name="Courtney B."/>
            <person name="Rock S.M."/>
            <person name="Belter E."/>
            <person name="Du F."/>
            <person name="Kim K."/>
            <person name="Abbott R.M."/>
            <person name="Cotton M."/>
            <person name="Levy A."/>
            <person name="Marchetto P."/>
            <person name="Ochoa K."/>
            <person name="Jackson S.M."/>
            <person name="Gillam B."/>
            <person name="Chen W."/>
            <person name="Yan L."/>
            <person name="Higginbotham J."/>
            <person name="Cardenas M."/>
            <person name="Waligorski J."/>
            <person name="Applebaum E."/>
            <person name="Phelps L."/>
            <person name="Falcone J."/>
            <person name="Kanchi K."/>
            <person name="Thane T."/>
            <person name="Scimone A."/>
            <person name="Thane N."/>
            <person name="Henke J."/>
            <person name="Wang T."/>
            <person name="Ruppert J."/>
            <person name="Shah N."/>
            <person name="Rotter K."/>
            <person name="Hodges J."/>
            <person name="Ingenthron E."/>
            <person name="Cordes M."/>
            <person name="Kohlberg S."/>
            <person name="Sgro J."/>
            <person name="Delgado B."/>
            <person name="Mead K."/>
            <person name="Chinwalla A."/>
            <person name="Leonard S."/>
            <person name="Crouse K."/>
            <person name="Collura K."/>
            <person name="Kudrna D."/>
            <person name="Currie J."/>
            <person name="He R."/>
            <person name="Angelova A."/>
            <person name="Rajasekar S."/>
            <person name="Mueller T."/>
            <person name="Lomeli R."/>
            <person name="Scara G."/>
            <person name="Ko A."/>
            <person name="Delaney K."/>
            <person name="Wissotski M."/>
            <person name="Lopez G."/>
            <person name="Campos D."/>
            <person name="Braidotti M."/>
            <person name="Ashley E."/>
            <person name="Golser W."/>
            <person name="Kim H."/>
            <person name="Lee S."/>
            <person name="Lin J."/>
            <person name="Dujmic Z."/>
            <person name="Kim W."/>
            <person name="Talag J."/>
            <person name="Zuccolo A."/>
            <person name="Fan C."/>
            <person name="Sebastian A."/>
            <person name="Kramer M."/>
            <person name="Spiegel L."/>
            <person name="Nascimento L."/>
            <person name="Zutavern T."/>
            <person name="Miller B."/>
            <person name="Ambroise C."/>
            <person name="Muller S."/>
            <person name="Spooner W."/>
            <person name="Narechania A."/>
            <person name="Ren L."/>
            <person name="Wei S."/>
            <person name="Kumari S."/>
            <person name="Faga B."/>
            <person name="Levy M.J."/>
            <person name="McMahan L."/>
            <person name="Van Buren P."/>
            <person name="Vaughn M.W."/>
            <person name="Ying K."/>
            <person name="Yeh C.-T."/>
            <person name="Emrich S.J."/>
            <person name="Jia Y."/>
            <person name="Kalyanaraman A."/>
            <person name="Hsia A.-P."/>
            <person name="Barbazuk W.B."/>
            <person name="Baucom R.S."/>
            <person name="Brutnell T.P."/>
            <person name="Carpita N.C."/>
            <person name="Chaparro C."/>
            <person name="Chia J.-M."/>
            <person name="Deragon J.-M."/>
            <person name="Estill J.C."/>
            <person name="Fu Y."/>
            <person name="Jeddeloh J.A."/>
            <person name="Han Y."/>
            <person name="Lee H."/>
            <person name="Li P."/>
            <person name="Lisch D.R."/>
            <person name="Liu S."/>
            <person name="Liu Z."/>
            <person name="Nagel D.H."/>
            <person name="McCann M.C."/>
            <person name="SanMiguel P."/>
            <person name="Myers A.M."/>
            <person name="Nettleton D."/>
            <person name="Nguyen J."/>
            <person name="Penning B.W."/>
            <person name="Ponnala L."/>
            <person name="Schneider K.L."/>
            <person name="Schwartz D.C."/>
            <person name="Sharma A."/>
            <person name="Soderlund C."/>
            <person name="Springer N.M."/>
            <person name="Sun Q."/>
            <person name="Wang H."/>
            <person name="Waterman M."/>
            <person name="Westerman R."/>
            <person name="Wolfgruber T.K."/>
            <person name="Yang L."/>
            <person name="Yu Y."/>
            <person name="Zhang L."/>
            <person name="Zhou S."/>
            <person name="Zhu Q."/>
            <person name="Bennetzen J.L."/>
            <person name="Dawe R.K."/>
            <person name="Jiang J."/>
            <person name="Jiang N."/>
            <person name="Presting G.G."/>
            <person name="Wessler S.R."/>
            <person name="Aluru S."/>
            <person name="Martienssen R.A."/>
            <person name="Clifton S.W."/>
            <person name="McCombie W.R."/>
            <person name="Wing R.A."/>
            <person name="Wilson R.K."/>
        </authorList>
    </citation>
    <scope>NUCLEOTIDE SEQUENCE [LARGE SCALE GENOMIC DNA]</scope>
    <source>
        <strain evidence="3">cv. B73</strain>
    </source>
</reference>
<dbReference type="KEGG" id="zma:100277529"/>
<feature type="compositionally biased region" description="Basic residues" evidence="1">
    <location>
        <begin position="92"/>
        <end position="107"/>
    </location>
</feature>
<reference evidence="2" key="3">
    <citation type="submission" date="2021-05" db="UniProtKB">
        <authorList>
            <consortium name="EnsemblPlants"/>
        </authorList>
    </citation>
    <scope>IDENTIFICATION</scope>
    <source>
        <strain evidence="2">cv. B73</strain>
    </source>
</reference>
<name>A0A804P2W1_MAIZE</name>
<organism evidence="2 3">
    <name type="scientific">Zea mays</name>
    <name type="common">Maize</name>
    <dbReference type="NCBI Taxonomy" id="4577"/>
    <lineage>
        <taxon>Eukaryota</taxon>
        <taxon>Viridiplantae</taxon>
        <taxon>Streptophyta</taxon>
        <taxon>Embryophyta</taxon>
        <taxon>Tracheophyta</taxon>
        <taxon>Spermatophyta</taxon>
        <taxon>Magnoliopsida</taxon>
        <taxon>Liliopsida</taxon>
        <taxon>Poales</taxon>
        <taxon>Poaceae</taxon>
        <taxon>PACMAD clade</taxon>
        <taxon>Panicoideae</taxon>
        <taxon>Andropogonodae</taxon>
        <taxon>Andropogoneae</taxon>
        <taxon>Tripsacinae</taxon>
        <taxon>Zea</taxon>
    </lineage>
</organism>
<evidence type="ECO:0000313" key="2">
    <source>
        <dbReference type="EnsemblPlants" id="Zm00001eb204780_P001"/>
    </source>
</evidence>
<dbReference type="GeneID" id="100277529"/>
<dbReference type="AlphaFoldDB" id="A0A804P2W1"/>
<dbReference type="Proteomes" id="UP000007305">
    <property type="component" value="Chromosome 4"/>
</dbReference>
<proteinExistence type="predicted"/>
<protein>
    <submittedName>
        <fullName evidence="2">Uncharacterized protein</fullName>
    </submittedName>
</protein>
<dbReference type="Gramene" id="Zm00001eb204780_T001">
    <property type="protein sequence ID" value="Zm00001eb204780_P001"/>
    <property type="gene ID" value="Zm00001eb204780"/>
</dbReference>
<dbReference type="EnsemblPlants" id="Zm00001eb204780_T001">
    <property type="protein sequence ID" value="Zm00001eb204780_P001"/>
    <property type="gene ID" value="Zm00001eb204780"/>
</dbReference>
<gene>
    <name evidence="2" type="primary">LOC100277529</name>
</gene>
<keyword evidence="3" id="KW-1185">Reference proteome</keyword>
<dbReference type="RefSeq" id="NP_001354258.1">
    <property type="nucleotide sequence ID" value="NM_001367329.1"/>
</dbReference>
<reference evidence="2" key="2">
    <citation type="submission" date="2019-07" db="EMBL/GenBank/DDBJ databases">
        <authorList>
            <person name="Seetharam A."/>
            <person name="Woodhouse M."/>
            <person name="Cannon E."/>
        </authorList>
    </citation>
    <scope>NUCLEOTIDE SEQUENCE [LARGE SCALE GENOMIC DNA]</scope>
    <source>
        <strain evidence="2">cv. B73</strain>
    </source>
</reference>
<feature type="compositionally biased region" description="Low complexity" evidence="1">
    <location>
        <begin position="57"/>
        <end position="91"/>
    </location>
</feature>